<dbReference type="OrthoDB" id="2415345at2759"/>
<organism evidence="1 2">
    <name type="scientific">Actinomortierella ambigua</name>
    <dbReference type="NCBI Taxonomy" id="1343610"/>
    <lineage>
        <taxon>Eukaryota</taxon>
        <taxon>Fungi</taxon>
        <taxon>Fungi incertae sedis</taxon>
        <taxon>Mucoromycota</taxon>
        <taxon>Mortierellomycotina</taxon>
        <taxon>Mortierellomycetes</taxon>
        <taxon>Mortierellales</taxon>
        <taxon>Mortierellaceae</taxon>
        <taxon>Actinomortierella</taxon>
    </lineage>
</organism>
<name>A0A9P6UB96_9FUNG</name>
<dbReference type="EMBL" id="JAAAJB010000075">
    <property type="protein sequence ID" value="KAG0267449.1"/>
    <property type="molecule type" value="Genomic_DNA"/>
</dbReference>
<proteinExistence type="predicted"/>
<accession>A0A9P6UB96</accession>
<gene>
    <name evidence="1" type="ORF">DFQ27_008740</name>
</gene>
<reference evidence="1" key="1">
    <citation type="journal article" date="2020" name="Fungal Divers.">
        <title>Resolving the Mortierellaceae phylogeny through synthesis of multi-gene phylogenetics and phylogenomics.</title>
        <authorList>
            <person name="Vandepol N."/>
            <person name="Liber J."/>
            <person name="Desiro A."/>
            <person name="Na H."/>
            <person name="Kennedy M."/>
            <person name="Barry K."/>
            <person name="Grigoriev I.V."/>
            <person name="Miller A.N."/>
            <person name="O'Donnell K."/>
            <person name="Stajich J.E."/>
            <person name="Bonito G."/>
        </authorList>
    </citation>
    <scope>NUCLEOTIDE SEQUENCE</scope>
    <source>
        <strain evidence="1">BC1065</strain>
    </source>
</reference>
<protein>
    <submittedName>
        <fullName evidence="1">Uncharacterized protein</fullName>
    </submittedName>
</protein>
<dbReference type="AlphaFoldDB" id="A0A9P6UB96"/>
<evidence type="ECO:0000313" key="1">
    <source>
        <dbReference type="EMBL" id="KAG0267449.1"/>
    </source>
</evidence>
<sequence length="138" mass="15411">MAVGSTPKSFQDALGNNTAVNNPLAEVGAMQEPRVNDHDPYSALSHLFQVAVKDPDAVMLCGMIDMPMTPPVDQGVITYLLRLEAIGRLSEWPRLFGQGNAFVLHLLDKLTNNRFLASELGLYEDRRRETMIWRANKV</sequence>
<evidence type="ECO:0000313" key="2">
    <source>
        <dbReference type="Proteomes" id="UP000807716"/>
    </source>
</evidence>
<dbReference type="Proteomes" id="UP000807716">
    <property type="component" value="Unassembled WGS sequence"/>
</dbReference>
<comment type="caution">
    <text evidence="1">The sequence shown here is derived from an EMBL/GenBank/DDBJ whole genome shotgun (WGS) entry which is preliminary data.</text>
</comment>
<keyword evidence="2" id="KW-1185">Reference proteome</keyword>